<evidence type="ECO:0000313" key="3">
    <source>
        <dbReference type="Proteomes" id="UP000649753"/>
    </source>
</evidence>
<dbReference type="InterPro" id="IPR001646">
    <property type="entry name" value="5peptide_repeat"/>
</dbReference>
<comment type="caution">
    <text evidence="2">The sequence shown here is derived from an EMBL/GenBank/DDBJ whole genome shotgun (WGS) entry which is preliminary data.</text>
</comment>
<dbReference type="AlphaFoldDB" id="A0A927RBH5"/>
<dbReference type="EMBL" id="JADBEB010000001">
    <property type="protein sequence ID" value="MBE1491701.1"/>
    <property type="molecule type" value="Genomic_DNA"/>
</dbReference>
<evidence type="ECO:0000313" key="2">
    <source>
        <dbReference type="EMBL" id="MBE1491701.1"/>
    </source>
</evidence>
<dbReference type="Pfam" id="PF00805">
    <property type="entry name" value="Pentapeptide"/>
    <property type="match status" value="1"/>
</dbReference>
<gene>
    <name evidence="2" type="ORF">H4W31_007339</name>
</gene>
<organism evidence="2 3">
    <name type="scientific">Plantactinospora soyae</name>
    <dbReference type="NCBI Taxonomy" id="1544732"/>
    <lineage>
        <taxon>Bacteria</taxon>
        <taxon>Bacillati</taxon>
        <taxon>Actinomycetota</taxon>
        <taxon>Actinomycetes</taxon>
        <taxon>Micromonosporales</taxon>
        <taxon>Micromonosporaceae</taxon>
        <taxon>Plantactinospora</taxon>
    </lineage>
</organism>
<evidence type="ECO:0000256" key="1">
    <source>
        <dbReference type="SAM" id="MobiDB-lite"/>
    </source>
</evidence>
<dbReference type="Gene3D" id="2.160.20.80">
    <property type="entry name" value="E3 ubiquitin-protein ligase SopA"/>
    <property type="match status" value="1"/>
</dbReference>
<dbReference type="Pfam" id="PF13599">
    <property type="entry name" value="Pentapeptide_4"/>
    <property type="match status" value="1"/>
</dbReference>
<dbReference type="InterPro" id="IPR052949">
    <property type="entry name" value="PA_immunity-related"/>
</dbReference>
<sequence>MSVRSSRRAAGRDGVRWRAPVPPRPPSSLELATAEDHDLDHEATFRQLGFFDLDLSGRAADGVEFAQCRFRGADLSGTRLDGATFSDCLFESTNLANLRVEKSSLIRARLATVRMTGVHWINGAVRDTTISQCRLDLSSFRFTDFHRVVFEDCNLARADFQNADLSGVRFTNCDLTGAQFSQAEMAGTRFANCVLAGIGGVTSMAGAVVAEQDLVALSYTLAGALGIQLEGAEDQS</sequence>
<name>A0A927RBH5_9ACTN</name>
<reference evidence="2" key="1">
    <citation type="submission" date="2020-10" db="EMBL/GenBank/DDBJ databases">
        <title>Sequencing the genomes of 1000 actinobacteria strains.</title>
        <authorList>
            <person name="Klenk H.-P."/>
        </authorList>
    </citation>
    <scope>NUCLEOTIDE SEQUENCE</scope>
    <source>
        <strain evidence="2">DSM 46832</strain>
    </source>
</reference>
<proteinExistence type="predicted"/>
<dbReference type="PANTHER" id="PTHR42999">
    <property type="entry name" value="ANTIBIOTIC RESISTANCE PROTEIN MCBG"/>
    <property type="match status" value="1"/>
</dbReference>
<dbReference type="PANTHER" id="PTHR42999:SF1">
    <property type="entry name" value="PENTAPEPTIDE REPEAT-CONTAINING PROTEIN"/>
    <property type="match status" value="1"/>
</dbReference>
<dbReference type="RefSeq" id="WP_192770725.1">
    <property type="nucleotide sequence ID" value="NZ_JADBEB010000001.1"/>
</dbReference>
<evidence type="ECO:0008006" key="4">
    <source>
        <dbReference type="Google" id="ProtNLM"/>
    </source>
</evidence>
<dbReference type="SUPFAM" id="SSF141571">
    <property type="entry name" value="Pentapeptide repeat-like"/>
    <property type="match status" value="1"/>
</dbReference>
<feature type="region of interest" description="Disordered" evidence="1">
    <location>
        <begin position="1"/>
        <end position="28"/>
    </location>
</feature>
<accession>A0A927RBH5</accession>
<keyword evidence="3" id="KW-1185">Reference proteome</keyword>
<dbReference type="Proteomes" id="UP000649753">
    <property type="component" value="Unassembled WGS sequence"/>
</dbReference>
<protein>
    <recommendedName>
        <fullName evidence="4">Pentapeptide repeat-containing protein</fullName>
    </recommendedName>
</protein>